<feature type="domain" description="Imelysin-like" evidence="4">
    <location>
        <begin position="46"/>
        <end position="348"/>
    </location>
</feature>
<dbReference type="InterPro" id="IPR034984">
    <property type="entry name" value="Imelysin-like_IPPA"/>
</dbReference>
<dbReference type="AlphaFoldDB" id="A0A1A7R4E1"/>
<dbReference type="InterPro" id="IPR018976">
    <property type="entry name" value="Imelysin-like"/>
</dbReference>
<comment type="subcellular location">
    <subcellularLocation>
        <location evidence="1">Cell envelope</location>
    </subcellularLocation>
</comment>
<evidence type="ECO:0000256" key="2">
    <source>
        <dbReference type="ARBA" id="ARBA00022729"/>
    </source>
</evidence>
<dbReference type="Proteomes" id="UP000248987">
    <property type="component" value="Unassembled WGS sequence"/>
</dbReference>
<keyword evidence="6" id="KW-1185">Reference proteome</keyword>
<dbReference type="Pfam" id="PF09375">
    <property type="entry name" value="Peptidase_M75"/>
    <property type="match status" value="1"/>
</dbReference>
<evidence type="ECO:0000256" key="3">
    <source>
        <dbReference type="SAM" id="SignalP"/>
    </source>
</evidence>
<dbReference type="Gene3D" id="1.20.1420.20">
    <property type="entry name" value="M75 peptidase, HXXE motif"/>
    <property type="match status" value="1"/>
</dbReference>
<reference evidence="5 6" key="1">
    <citation type="submission" date="2018-06" db="EMBL/GenBank/DDBJ databases">
        <title>Genomic Encyclopedia of Archaeal and Bacterial Type Strains, Phase II (KMG-II): from individual species to whole genera.</title>
        <authorList>
            <person name="Goeker M."/>
        </authorList>
    </citation>
    <scope>NUCLEOTIDE SEQUENCE [LARGE SCALE GENOMIC DNA]</scope>
    <source>
        <strain evidence="5 6">DSM 12408</strain>
    </source>
</reference>
<accession>A0A1A7R4E1</accession>
<dbReference type="OrthoDB" id="650514at2"/>
<evidence type="ECO:0000313" key="5">
    <source>
        <dbReference type="EMBL" id="RAJ27919.1"/>
    </source>
</evidence>
<dbReference type="CDD" id="cd14659">
    <property type="entry name" value="Imelysin-like_IPPA"/>
    <property type="match status" value="1"/>
</dbReference>
<dbReference type="RefSeq" id="WP_066430215.1">
    <property type="nucleotide sequence ID" value="NZ_LZRN01000002.1"/>
</dbReference>
<dbReference type="PROSITE" id="PS51257">
    <property type="entry name" value="PROKAR_LIPOPROTEIN"/>
    <property type="match status" value="1"/>
</dbReference>
<evidence type="ECO:0000313" key="6">
    <source>
        <dbReference type="Proteomes" id="UP000248987"/>
    </source>
</evidence>
<dbReference type="STRING" id="49280.A9996_01725"/>
<name>A0A1A7R4E1_9FLAO</name>
<evidence type="ECO:0000259" key="4">
    <source>
        <dbReference type="Pfam" id="PF09375"/>
    </source>
</evidence>
<sequence>MIKKIVLFLGLALIVSCSTSDDSPSGGTTDDFDRAALLTNLADNIIIPSYQDFGPKLSTLKGAIESFVATPNQSTLNTARTNWLTAYKAWQHVEMFNIGKAEALNQYYYFMNIYPVTVSDIETGVNTGSYDLNSSNYHDAQGFPALDYLLYGVASDDAGILSKYASDANAQGYKDYLTAVIDQMDSLTQQVITDWTTVYRNQFVNSTQNTATSSLNKFVNDYIFYYEKGLRANKFGIPAGVFSTAPLPEKVEAYYNQEVSKALSLEALNAVQNVFNGKAFNSSATGASFKTYLEHLNTNRGGQNLSTIINDQFNLARTKIEGLNSSFSQQVTADNSKMTDTYDVLQMAVVYLKVDMVQAFNISVDYVDADGD</sequence>
<comment type="caution">
    <text evidence="5">The sequence shown here is derived from an EMBL/GenBank/DDBJ whole genome shotgun (WGS) entry which is preliminary data.</text>
</comment>
<feature type="signal peptide" evidence="3">
    <location>
        <begin position="1"/>
        <end position="20"/>
    </location>
</feature>
<protein>
    <submittedName>
        <fullName evidence="5">Imelysin</fullName>
    </submittedName>
</protein>
<dbReference type="EMBL" id="QLLQ01000001">
    <property type="protein sequence ID" value="RAJ27919.1"/>
    <property type="molecule type" value="Genomic_DNA"/>
</dbReference>
<feature type="chain" id="PRO_5030025583" evidence="3">
    <location>
        <begin position="21"/>
        <end position="372"/>
    </location>
</feature>
<dbReference type="GO" id="GO:0030313">
    <property type="term" value="C:cell envelope"/>
    <property type="evidence" value="ECO:0007669"/>
    <property type="project" value="UniProtKB-SubCell"/>
</dbReference>
<keyword evidence="2 3" id="KW-0732">Signal</keyword>
<proteinExistence type="predicted"/>
<organism evidence="5 6">
    <name type="scientific">Gelidibacter algens</name>
    <dbReference type="NCBI Taxonomy" id="49280"/>
    <lineage>
        <taxon>Bacteria</taxon>
        <taxon>Pseudomonadati</taxon>
        <taxon>Bacteroidota</taxon>
        <taxon>Flavobacteriia</taxon>
        <taxon>Flavobacteriales</taxon>
        <taxon>Flavobacteriaceae</taxon>
        <taxon>Gelidibacter</taxon>
    </lineage>
</organism>
<evidence type="ECO:0000256" key="1">
    <source>
        <dbReference type="ARBA" id="ARBA00004196"/>
    </source>
</evidence>
<dbReference type="InterPro" id="IPR038352">
    <property type="entry name" value="Imelysin_sf"/>
</dbReference>
<gene>
    <name evidence="5" type="ORF">LX77_00493</name>
</gene>